<keyword evidence="2" id="KW-0472">Membrane</keyword>
<dbReference type="Gene3D" id="3.10.100.10">
    <property type="entry name" value="Mannose-Binding Protein A, subunit A"/>
    <property type="match status" value="1"/>
</dbReference>
<feature type="region of interest" description="Disordered" evidence="1">
    <location>
        <begin position="299"/>
        <end position="334"/>
    </location>
</feature>
<dbReference type="GO" id="GO:0004672">
    <property type="term" value="F:protein kinase activity"/>
    <property type="evidence" value="ECO:0007669"/>
    <property type="project" value="InterPro"/>
</dbReference>
<dbReference type="GO" id="GO:0005524">
    <property type="term" value="F:ATP binding"/>
    <property type="evidence" value="ECO:0007669"/>
    <property type="project" value="InterPro"/>
</dbReference>
<sequence>MAETNRFDPERPLGAGIGRLGREELIRLALALCSAAAESEGGAHGCIHPMNISLTPEGAALGPRASHAPGDYSTDELEYMAPELFWDRELSSAADVYSIGLVLYAGVTGGRLPFFPCGPESITNEQRAAALRRRLNGEAVAVPPVAGEKLGAVLRKALAFDRAERYANTAELAADLKDCVGEGDAAAMAAFGKPESELSEVERTMAGIIASFDDGEAAGKPEKPSGKQEKAPQPEKKPEVEYKVDKGFEQKPQKKSPPEKQPPKRGSRRGLYVVLAICVVVVIAALVVNAVWGLPGGGEDEAVSPSPSASAEPSPTPTPAPTPTPTPTPTPEPESTYQLFIENVTWEEARDLCVERGGHLVTISDADELATVTDLAETYGVSLVWIGFYRGEDGAIHWVDGEEIDYYIWGDGEPSGHDTDGTAEDYGLLWQTDSGWIYNDSRNDPISAYPGIYSGNIAYICEYDG</sequence>
<dbReference type="PROSITE" id="PS50041">
    <property type="entry name" value="C_TYPE_LECTIN_2"/>
    <property type="match status" value="1"/>
</dbReference>
<dbReference type="InterPro" id="IPR016186">
    <property type="entry name" value="C-type_lectin-like/link_sf"/>
</dbReference>
<accession>A0A9D0ZD09</accession>
<name>A0A9D0ZD09_9FIRM</name>
<keyword evidence="2" id="KW-0812">Transmembrane</keyword>
<dbReference type="InterPro" id="IPR011009">
    <property type="entry name" value="Kinase-like_dom_sf"/>
</dbReference>
<evidence type="ECO:0000256" key="1">
    <source>
        <dbReference type="SAM" id="MobiDB-lite"/>
    </source>
</evidence>
<gene>
    <name evidence="5" type="ORF">IAB77_02215</name>
</gene>
<reference evidence="5" key="2">
    <citation type="journal article" date="2021" name="PeerJ">
        <title>Extensive microbial diversity within the chicken gut microbiome revealed by metagenomics and culture.</title>
        <authorList>
            <person name="Gilroy R."/>
            <person name="Ravi A."/>
            <person name="Getino M."/>
            <person name="Pursley I."/>
            <person name="Horton D.L."/>
            <person name="Alikhan N.F."/>
            <person name="Baker D."/>
            <person name="Gharbi K."/>
            <person name="Hall N."/>
            <person name="Watson M."/>
            <person name="Adriaenssens E.M."/>
            <person name="Foster-Nyarko E."/>
            <person name="Jarju S."/>
            <person name="Secka A."/>
            <person name="Antonio M."/>
            <person name="Oren A."/>
            <person name="Chaudhuri R.R."/>
            <person name="La Ragione R."/>
            <person name="Hildebrand F."/>
            <person name="Pallen M.J."/>
        </authorList>
    </citation>
    <scope>NUCLEOTIDE SEQUENCE</scope>
    <source>
        <strain evidence="5">ChiBcolR7-354</strain>
    </source>
</reference>
<dbReference type="SUPFAM" id="SSF56112">
    <property type="entry name" value="Protein kinase-like (PK-like)"/>
    <property type="match status" value="1"/>
</dbReference>
<feature type="compositionally biased region" description="Pro residues" evidence="1">
    <location>
        <begin position="314"/>
        <end position="332"/>
    </location>
</feature>
<dbReference type="AlphaFoldDB" id="A0A9D0ZD09"/>
<comment type="caution">
    <text evidence="5">The sequence shown here is derived from an EMBL/GenBank/DDBJ whole genome shotgun (WGS) entry which is preliminary data.</text>
</comment>
<evidence type="ECO:0000259" key="4">
    <source>
        <dbReference type="PROSITE" id="PS50041"/>
    </source>
</evidence>
<dbReference type="SMART" id="SM00034">
    <property type="entry name" value="CLECT"/>
    <property type="match status" value="1"/>
</dbReference>
<dbReference type="PROSITE" id="PS50011">
    <property type="entry name" value="PROTEIN_KINASE_DOM"/>
    <property type="match status" value="1"/>
</dbReference>
<proteinExistence type="predicted"/>
<organism evidence="5 6">
    <name type="scientific">Candidatus Scatomorpha intestinavium</name>
    <dbReference type="NCBI Taxonomy" id="2840922"/>
    <lineage>
        <taxon>Bacteria</taxon>
        <taxon>Bacillati</taxon>
        <taxon>Bacillota</taxon>
        <taxon>Clostridia</taxon>
        <taxon>Eubacteriales</taxon>
        <taxon>Candidatus Scatomorpha</taxon>
    </lineage>
</organism>
<feature type="transmembrane region" description="Helical" evidence="2">
    <location>
        <begin position="270"/>
        <end position="292"/>
    </location>
</feature>
<dbReference type="Gene3D" id="1.10.510.10">
    <property type="entry name" value="Transferase(Phosphotransferase) domain 1"/>
    <property type="match status" value="1"/>
</dbReference>
<dbReference type="InterPro" id="IPR000719">
    <property type="entry name" value="Prot_kinase_dom"/>
</dbReference>
<evidence type="ECO:0000313" key="5">
    <source>
        <dbReference type="EMBL" id="HIQ78054.1"/>
    </source>
</evidence>
<feature type="compositionally biased region" description="Basic and acidic residues" evidence="1">
    <location>
        <begin position="217"/>
        <end position="262"/>
    </location>
</feature>
<reference evidence="5" key="1">
    <citation type="submission" date="2020-10" db="EMBL/GenBank/DDBJ databases">
        <authorList>
            <person name="Gilroy R."/>
        </authorList>
    </citation>
    <scope>NUCLEOTIDE SEQUENCE</scope>
    <source>
        <strain evidence="5">ChiBcolR7-354</strain>
    </source>
</reference>
<evidence type="ECO:0000313" key="6">
    <source>
        <dbReference type="Proteomes" id="UP000824262"/>
    </source>
</evidence>
<dbReference type="InterPro" id="IPR050111">
    <property type="entry name" value="C-type_lectin/snaclec_domain"/>
</dbReference>
<keyword evidence="2" id="KW-1133">Transmembrane helix</keyword>
<feature type="compositionally biased region" description="Low complexity" evidence="1">
    <location>
        <begin position="304"/>
        <end position="313"/>
    </location>
</feature>
<feature type="region of interest" description="Disordered" evidence="1">
    <location>
        <begin position="214"/>
        <end position="266"/>
    </location>
</feature>
<feature type="domain" description="C-type lectin" evidence="4">
    <location>
        <begin position="337"/>
        <end position="436"/>
    </location>
</feature>
<dbReference type="InterPro" id="IPR001304">
    <property type="entry name" value="C-type_lectin-like"/>
</dbReference>
<dbReference type="SUPFAM" id="SSF56436">
    <property type="entry name" value="C-type lectin-like"/>
    <property type="match status" value="1"/>
</dbReference>
<protein>
    <recommendedName>
        <fullName evidence="7">Protein kinase domain-containing protein</fullName>
    </recommendedName>
</protein>
<evidence type="ECO:0000259" key="3">
    <source>
        <dbReference type="PROSITE" id="PS50011"/>
    </source>
</evidence>
<evidence type="ECO:0000256" key="2">
    <source>
        <dbReference type="SAM" id="Phobius"/>
    </source>
</evidence>
<dbReference type="InterPro" id="IPR016187">
    <property type="entry name" value="CTDL_fold"/>
</dbReference>
<dbReference type="PANTHER" id="PTHR22803">
    <property type="entry name" value="MANNOSE, PHOSPHOLIPASE, LECTIN RECEPTOR RELATED"/>
    <property type="match status" value="1"/>
</dbReference>
<dbReference type="Pfam" id="PF00059">
    <property type="entry name" value="Lectin_C"/>
    <property type="match status" value="1"/>
</dbReference>
<dbReference type="Proteomes" id="UP000824262">
    <property type="component" value="Unassembled WGS sequence"/>
</dbReference>
<dbReference type="EMBL" id="DVGA01000028">
    <property type="protein sequence ID" value="HIQ78054.1"/>
    <property type="molecule type" value="Genomic_DNA"/>
</dbReference>
<feature type="domain" description="Protein kinase" evidence="3">
    <location>
        <begin position="1"/>
        <end position="180"/>
    </location>
</feature>
<evidence type="ECO:0008006" key="7">
    <source>
        <dbReference type="Google" id="ProtNLM"/>
    </source>
</evidence>
<dbReference type="CDD" id="cd00037">
    <property type="entry name" value="CLECT"/>
    <property type="match status" value="1"/>
</dbReference>